<organism evidence="2 3">
    <name type="scientific">Vibrio quintilis</name>
    <dbReference type="NCBI Taxonomy" id="1117707"/>
    <lineage>
        <taxon>Bacteria</taxon>
        <taxon>Pseudomonadati</taxon>
        <taxon>Pseudomonadota</taxon>
        <taxon>Gammaproteobacteria</taxon>
        <taxon>Vibrionales</taxon>
        <taxon>Vibrionaceae</taxon>
        <taxon>Vibrio</taxon>
    </lineage>
</organism>
<accession>A0A1M7YP79</accession>
<evidence type="ECO:0000313" key="3">
    <source>
        <dbReference type="Proteomes" id="UP000184600"/>
    </source>
</evidence>
<dbReference type="AlphaFoldDB" id="A0A1M7YP79"/>
<dbReference type="InterPro" id="IPR045521">
    <property type="entry name" value="DUF6475"/>
</dbReference>
<dbReference type="RefSeq" id="WP_073579303.1">
    <property type="nucleotide sequence ID" value="NZ_AP024898.1"/>
</dbReference>
<dbReference type="EMBL" id="FRFG01000003">
    <property type="protein sequence ID" value="SHO54385.1"/>
    <property type="molecule type" value="Genomic_DNA"/>
</dbReference>
<dbReference type="Pfam" id="PF20081">
    <property type="entry name" value="DUF6475"/>
    <property type="match status" value="1"/>
</dbReference>
<keyword evidence="3" id="KW-1185">Reference proteome</keyword>
<gene>
    <name evidence="2" type="ORF">VQ7734_00099</name>
</gene>
<sequence>MTNDQRQEFGRILAATLSMYRVELTRSLLDIWWEDLSYFELDSVRQALSMHRRNPDNGQYPPKPADITRLIGGGTTRDRAITAWNKVFSAISSVGAHNSVVFDDALIHAVIPDMGGWAAICQGEQNELPYRQKEFENRYRAYLFNPPKRYFKKLAGIAETTNVAAGQPIDPPIAAGDPELCRLVFEGGVSGAKPLGVLNIDQLSNVIQLGYSAA</sequence>
<name>A0A1M7YP79_9VIBR</name>
<proteinExistence type="predicted"/>
<evidence type="ECO:0000259" key="1">
    <source>
        <dbReference type="Pfam" id="PF20081"/>
    </source>
</evidence>
<feature type="domain" description="DUF6475" evidence="1">
    <location>
        <begin position="100"/>
        <end position="188"/>
    </location>
</feature>
<protein>
    <recommendedName>
        <fullName evidence="1">DUF6475 domain-containing protein</fullName>
    </recommendedName>
</protein>
<dbReference type="OrthoDB" id="8561347at2"/>
<dbReference type="STRING" id="1117707.VQ7734_00099"/>
<reference evidence="3" key="1">
    <citation type="submission" date="2016-12" db="EMBL/GenBank/DDBJ databases">
        <authorList>
            <person name="Rodrigo-Torres L."/>
            <person name="Arahal R.D."/>
            <person name="Lucena T."/>
        </authorList>
    </citation>
    <scope>NUCLEOTIDE SEQUENCE [LARGE SCALE GENOMIC DNA]</scope>
</reference>
<dbReference type="Proteomes" id="UP000184600">
    <property type="component" value="Unassembled WGS sequence"/>
</dbReference>
<evidence type="ECO:0000313" key="2">
    <source>
        <dbReference type="EMBL" id="SHO54385.1"/>
    </source>
</evidence>
<dbReference type="Gene3D" id="1.10.8.200">
    <property type="entry name" value="Replisome organizer (g39p helicase loader/inhibitor protein)"/>
    <property type="match status" value="1"/>
</dbReference>